<geneLocation type="plasmid" evidence="1 2">
    <name>pCC829_1</name>
</geneLocation>
<evidence type="ECO:0000313" key="2">
    <source>
        <dbReference type="Proteomes" id="UP001430990"/>
    </source>
</evidence>
<accession>A0ABY3R2V8</accession>
<keyword evidence="1" id="KW-0614">Plasmid</keyword>
<sequence length="98" mass="10919">MARLAMNTGCLLVGKPQFHGPVARSCDEEGFRNYCNLSLDGFKIRVFLNDAEQIEYTAANPEEGWVRVIPPGNSLSARVTLTGYVEIRIERTSRSGRT</sequence>
<dbReference type="EMBL" id="CP088101">
    <property type="protein sequence ID" value="UFW91797.1"/>
    <property type="molecule type" value="Genomic_DNA"/>
</dbReference>
<organism evidence="1 2">
    <name type="scientific">Bradyrhizobium barranii</name>
    <dbReference type="NCBI Taxonomy" id="2992140"/>
    <lineage>
        <taxon>Bacteria</taxon>
        <taxon>Pseudomonadati</taxon>
        <taxon>Pseudomonadota</taxon>
        <taxon>Alphaproteobacteria</taxon>
        <taxon>Hyphomicrobiales</taxon>
        <taxon>Nitrobacteraceae</taxon>
        <taxon>Bradyrhizobium</taxon>
    </lineage>
</organism>
<gene>
    <name evidence="1" type="ORF">BjapCC829_46015</name>
</gene>
<dbReference type="RefSeq" id="WP_231145682.1">
    <property type="nucleotide sequence ID" value="NZ_CP088101.1"/>
</dbReference>
<proteinExistence type="predicted"/>
<evidence type="ECO:0000313" key="1">
    <source>
        <dbReference type="EMBL" id="UFW91797.1"/>
    </source>
</evidence>
<protein>
    <submittedName>
        <fullName evidence="1">Uncharacterized protein</fullName>
    </submittedName>
</protein>
<keyword evidence="2" id="KW-1185">Reference proteome</keyword>
<dbReference type="Proteomes" id="UP001430990">
    <property type="component" value="Plasmid pCC829_1"/>
</dbReference>
<reference evidence="1" key="1">
    <citation type="submission" date="2021-11" db="EMBL/GenBank/DDBJ databases">
        <title>Australian commercial rhizobial inoculants.</title>
        <authorList>
            <person name="Kohlmeier M.G."/>
            <person name="O'Hara G.W."/>
            <person name="Colombi E."/>
            <person name="Ramsay J.P."/>
            <person name="Terpolilli J."/>
        </authorList>
    </citation>
    <scope>NUCLEOTIDE SEQUENCE</scope>
    <source>
        <strain evidence="1">CC829</strain>
        <plasmid evidence="1">pCC829_1</plasmid>
    </source>
</reference>
<name>A0ABY3R2V8_9BRAD</name>